<evidence type="ECO:0000313" key="4">
    <source>
        <dbReference type="Proteomes" id="UP000092666"/>
    </source>
</evidence>
<keyword evidence="4" id="KW-1185">Reference proteome</keyword>
<dbReference type="InterPro" id="IPR036866">
    <property type="entry name" value="RibonucZ/Hydroxyglut_hydro"/>
</dbReference>
<dbReference type="AlphaFoldDB" id="A0A1B9H2M8"/>
<protein>
    <recommendedName>
        <fullName evidence="2">Metallo-beta-lactamase domain-containing protein</fullName>
    </recommendedName>
</protein>
<dbReference type="GO" id="GO:0070290">
    <property type="term" value="F:N-acylphosphatidylethanolamine-specific phospholipase D activity"/>
    <property type="evidence" value="ECO:0007669"/>
    <property type="project" value="TreeGrafter"/>
</dbReference>
<dbReference type="EMBL" id="KV700122">
    <property type="protein sequence ID" value="OCF37523.1"/>
    <property type="molecule type" value="Genomic_DNA"/>
</dbReference>
<sequence length="484" mass="53370">MSKFENPWSSFRLPGVKDLASSISVRSRQEGSPQSKKPVRMPTTRAAIFKPTLGDDDDVQAMWLGHASVYLRIPLPRGQSPSVSLGDKCRPVTEGRSSIGVLFDPVFSKRCSPVSWLGPKRRLKLPCCIQDLPAVNVVIISHDHYDHLDRKTIKEIERSHGRTAQCIVPTGVKKILVKIGVPAFKVHELAWWEEVVLPISTMKGDTPDAFLRLACTPAQHNSGRTPFGQNKTLWASWYLNYWVEGSARSHDQDFRCFFGGDTGYRSIAIGDRQETCPAFREIRAKYGSPDLTLLPIAAGSVLPYLCSLLPGSIKLDHYKLTSSIHASPRDALDMHADLTEPESQFDTEGDGDDEGDNEADEKLGRGWGWMMPIHYATFASRADTKDTSVQLEMACRERGVRHEWVESGLRDPGTKSMVVTHPEQVVVDPISGKGAEEDGEKCINEAGGLSPELAVITKVTGNGGVLVSDVGVEISIPLRRNSPF</sequence>
<dbReference type="GO" id="GO:0070292">
    <property type="term" value="P:N-acylphosphatidylethanolamine metabolic process"/>
    <property type="evidence" value="ECO:0007669"/>
    <property type="project" value="TreeGrafter"/>
</dbReference>
<feature type="domain" description="Metallo-beta-lactamase" evidence="2">
    <location>
        <begin position="101"/>
        <end position="339"/>
    </location>
</feature>
<dbReference type="PANTHER" id="PTHR15032:SF27">
    <property type="entry name" value="N-ACYL-PHOSPHATIDYLETHANOLAMINE-HYDROLYZING PHOSPHOLIPASE D"/>
    <property type="match status" value="1"/>
</dbReference>
<evidence type="ECO:0000256" key="1">
    <source>
        <dbReference type="SAM" id="MobiDB-lite"/>
    </source>
</evidence>
<accession>A0A1B9H2M8</accession>
<evidence type="ECO:0000313" key="3">
    <source>
        <dbReference type="EMBL" id="OCF37523.1"/>
    </source>
</evidence>
<dbReference type="GO" id="GO:0005737">
    <property type="term" value="C:cytoplasm"/>
    <property type="evidence" value="ECO:0007669"/>
    <property type="project" value="TreeGrafter"/>
</dbReference>
<proteinExistence type="predicted"/>
<dbReference type="Pfam" id="PF12706">
    <property type="entry name" value="Lactamase_B_2"/>
    <property type="match status" value="1"/>
</dbReference>
<reference evidence="3 4" key="1">
    <citation type="submission" date="2013-07" db="EMBL/GenBank/DDBJ databases">
        <title>The Genome Sequence of Cryptococcus heveanensis BCC8398.</title>
        <authorList>
            <consortium name="The Broad Institute Genome Sequencing Platform"/>
            <person name="Cuomo C."/>
            <person name="Litvintseva A."/>
            <person name="Chen Y."/>
            <person name="Heitman J."/>
            <person name="Sun S."/>
            <person name="Springer D."/>
            <person name="Dromer F."/>
            <person name="Young S.K."/>
            <person name="Zeng Q."/>
            <person name="Gargeya S."/>
            <person name="Fitzgerald M."/>
            <person name="Abouelleil A."/>
            <person name="Alvarado L."/>
            <person name="Berlin A.M."/>
            <person name="Chapman S.B."/>
            <person name="Dewar J."/>
            <person name="Goldberg J."/>
            <person name="Griggs A."/>
            <person name="Gujja S."/>
            <person name="Hansen M."/>
            <person name="Howarth C."/>
            <person name="Imamovic A."/>
            <person name="Larimer J."/>
            <person name="McCowan C."/>
            <person name="Murphy C."/>
            <person name="Pearson M."/>
            <person name="Priest M."/>
            <person name="Roberts A."/>
            <person name="Saif S."/>
            <person name="Shea T."/>
            <person name="Sykes S."/>
            <person name="Wortman J."/>
            <person name="Nusbaum C."/>
            <person name="Birren B."/>
        </authorList>
    </citation>
    <scope>NUCLEOTIDE SEQUENCE [LARGE SCALE GENOMIC DNA]</scope>
    <source>
        <strain evidence="3 4">BCC8398</strain>
    </source>
</reference>
<organism evidence="3 4">
    <name type="scientific">Kwoniella heveanensis BCC8398</name>
    <dbReference type="NCBI Taxonomy" id="1296120"/>
    <lineage>
        <taxon>Eukaryota</taxon>
        <taxon>Fungi</taxon>
        <taxon>Dikarya</taxon>
        <taxon>Basidiomycota</taxon>
        <taxon>Agaricomycotina</taxon>
        <taxon>Tremellomycetes</taxon>
        <taxon>Tremellales</taxon>
        <taxon>Cryptococcaceae</taxon>
        <taxon>Kwoniella</taxon>
    </lineage>
</organism>
<name>A0A1B9H2M8_9TREE</name>
<dbReference type="InterPro" id="IPR001279">
    <property type="entry name" value="Metallo-B-lactamas"/>
</dbReference>
<feature type="region of interest" description="Disordered" evidence="1">
    <location>
        <begin position="22"/>
        <end position="41"/>
    </location>
</feature>
<feature type="compositionally biased region" description="Acidic residues" evidence="1">
    <location>
        <begin position="341"/>
        <end position="359"/>
    </location>
</feature>
<dbReference type="OrthoDB" id="332863at2759"/>
<gene>
    <name evidence="3" type="ORF">I316_00648</name>
</gene>
<evidence type="ECO:0000259" key="2">
    <source>
        <dbReference type="Pfam" id="PF12706"/>
    </source>
</evidence>
<feature type="compositionally biased region" description="Polar residues" evidence="1">
    <location>
        <begin position="22"/>
        <end position="35"/>
    </location>
</feature>
<feature type="region of interest" description="Disordered" evidence="1">
    <location>
        <begin position="341"/>
        <end position="362"/>
    </location>
</feature>
<dbReference type="Proteomes" id="UP000092666">
    <property type="component" value="Unassembled WGS sequence"/>
</dbReference>
<dbReference type="SUPFAM" id="SSF56281">
    <property type="entry name" value="Metallo-hydrolase/oxidoreductase"/>
    <property type="match status" value="1"/>
</dbReference>
<reference evidence="4" key="2">
    <citation type="submission" date="2013-12" db="EMBL/GenBank/DDBJ databases">
        <title>Evolution of pathogenesis and genome organization in the Tremellales.</title>
        <authorList>
            <person name="Cuomo C."/>
            <person name="Litvintseva A."/>
            <person name="Heitman J."/>
            <person name="Chen Y."/>
            <person name="Sun S."/>
            <person name="Springer D."/>
            <person name="Dromer F."/>
            <person name="Young S."/>
            <person name="Zeng Q."/>
            <person name="Chapman S."/>
            <person name="Gujja S."/>
            <person name="Saif S."/>
            <person name="Birren B."/>
        </authorList>
    </citation>
    <scope>NUCLEOTIDE SEQUENCE [LARGE SCALE GENOMIC DNA]</scope>
    <source>
        <strain evidence="4">BCC8398</strain>
    </source>
</reference>
<dbReference type="GO" id="GO:0070291">
    <property type="term" value="P:N-acylethanolamine metabolic process"/>
    <property type="evidence" value="ECO:0007669"/>
    <property type="project" value="TreeGrafter"/>
</dbReference>
<dbReference type="Gene3D" id="3.60.15.10">
    <property type="entry name" value="Ribonuclease Z/Hydroxyacylglutathione hydrolase-like"/>
    <property type="match status" value="1"/>
</dbReference>
<dbReference type="PANTHER" id="PTHR15032">
    <property type="entry name" value="N-ACYL-PHOSPHATIDYLETHANOLAMINE-HYDROLYZING PHOSPHOLIPASE D"/>
    <property type="match status" value="1"/>
</dbReference>